<dbReference type="InterPro" id="IPR008969">
    <property type="entry name" value="CarboxyPept-like_regulatory"/>
</dbReference>
<dbReference type="InterPro" id="IPR023997">
    <property type="entry name" value="TonB-dep_OMP_SusC/RagA_CS"/>
</dbReference>
<evidence type="ECO:0000313" key="12">
    <source>
        <dbReference type="EMBL" id="RFS19029.1"/>
    </source>
</evidence>
<evidence type="ECO:0000259" key="10">
    <source>
        <dbReference type="Pfam" id="PF00593"/>
    </source>
</evidence>
<accession>A0A3E1Y2V0</accession>
<dbReference type="InterPro" id="IPR039426">
    <property type="entry name" value="TonB-dep_rcpt-like"/>
</dbReference>
<dbReference type="InterPro" id="IPR023996">
    <property type="entry name" value="TonB-dep_OMP_SusC/RagA"/>
</dbReference>
<comment type="subcellular location">
    <subcellularLocation>
        <location evidence="1 8">Cell outer membrane</location>
        <topology evidence="1 8">Multi-pass membrane protein</topology>
    </subcellularLocation>
</comment>
<keyword evidence="2 8" id="KW-0813">Transport</keyword>
<sequence>MGICIKQSLRGVLCLGLGVITGYGAVAQTKSMPAVANESAARVPIKYALDKISAQYGTTFTYEAVLLKNKFTTAKLLAANGKPVEELLKEILYPSELLFLYVDKNHYTIVARQKKDAQNMSSIAMANDGEKRSLNGIVKDADGNPLPGVTIQGEGEKSWAITDNNGYYIISVPITSNSLLFTFAGMEQKKVQIGKQNTIDVSMANKILNEVVVTGYQTLSKERATGAFSTVKSADLEKRRIQSLSQVLEGNLPGLVTYKGDISVRGISTFNAGNSPLYVIDGFPVEKIGYNSNNRLTDYVPDINPEDIENITVLKDAAAASIYGARAANGVVVITTKKAKSGPMKINLSGDFAITSKYDLSYLNKADANELIDLTYDYYDNNPAIKTNPIAEAARLRAGNGLITPALDYLLQVAEGKITREEADAKLNGLRTQNLYNQQIKDNLMRAASNQQYNLTMSKATAGNAFNFSATFKNMQGYDLKNNSKYLGLNIRNSVNINKWLLADVGAFISYGDVTNPGSFSVSDIFNQQLPYEPIYDEKGNPLPLRNALSSQQIADYQKYNLFSADRYYANEVDMNLIKTKTLAARMNGRLNAKITSWLNYDIMFQYENIGNNGEQLMDVNSYYMRNLLNTYSALDAKGNVVYKLPVGNSFRKTDDYYRAYTFRNQLNFNKTIHNRHDIVVIAGSETRETKLNRNYNAYFGYDPLTLKYIPFNVADLTNRFTGLNQKAAQLTASDLAFMMENINRYFSFYSNGSYTYNDKYMASGSIRYDLSNLFGTNPTYQYRPLWSAGLSWIMSKEEFMAGIKWLDYLKLRGSYGVNGNVARNAGPFMVASYGYNSLTNNQSGNIGTPPNPNLRWEKTTTTNIGFDFSIFSNRLSGSVDVYNKKSNDLLSTVTINPALGFVSAYVNNGAMLNRGIELSLKSQVIRNSAFGWEVVLNSSYNKNKVTRVDYTPQTASELVNNVANYYLQGNPFKSLYAYSYMGLNEKGNPTILNKEGKPTDALVTSPDIAHYMGSFIPVYSGALINNFSYKRFQLSVMFVYNAGHVLRDNMPYSISSFPNGVTTAGVKDAWKKPGDELITSVPRISWEYDKTAANNRSGYYLYSDAAIYDASYIKARNIALSYTLPKSLLQHVNIGDVRVRVQADNLFYIGFNGKGIDPEATGYSGSGRTLPIMPTYNFGFNISL</sequence>
<keyword evidence="13" id="KW-1185">Reference proteome</keyword>
<evidence type="ECO:0000256" key="6">
    <source>
        <dbReference type="ARBA" id="ARBA00023136"/>
    </source>
</evidence>
<dbReference type="Pfam" id="PF07715">
    <property type="entry name" value="Plug"/>
    <property type="match status" value="1"/>
</dbReference>
<feature type="domain" description="TonB-dependent receptor plug" evidence="11">
    <location>
        <begin position="221"/>
        <end position="331"/>
    </location>
</feature>
<dbReference type="InterPro" id="IPR037066">
    <property type="entry name" value="Plug_dom_sf"/>
</dbReference>
<proteinExistence type="inferred from homology"/>
<dbReference type="Pfam" id="PF00593">
    <property type="entry name" value="TonB_dep_Rec_b-barrel"/>
    <property type="match status" value="1"/>
</dbReference>
<evidence type="ECO:0000313" key="13">
    <source>
        <dbReference type="Proteomes" id="UP000260644"/>
    </source>
</evidence>
<evidence type="ECO:0000256" key="2">
    <source>
        <dbReference type="ARBA" id="ARBA00022448"/>
    </source>
</evidence>
<dbReference type="InterPro" id="IPR000531">
    <property type="entry name" value="Beta-barrel_TonB"/>
</dbReference>
<keyword evidence="6 8" id="KW-0472">Membrane</keyword>
<dbReference type="EMBL" id="QPMM01000017">
    <property type="protein sequence ID" value="RFS19029.1"/>
    <property type="molecule type" value="Genomic_DNA"/>
</dbReference>
<evidence type="ECO:0000256" key="1">
    <source>
        <dbReference type="ARBA" id="ARBA00004571"/>
    </source>
</evidence>
<dbReference type="RefSeq" id="WP_116978707.1">
    <property type="nucleotide sequence ID" value="NZ_QPMM01000017.1"/>
</dbReference>
<evidence type="ECO:0000256" key="7">
    <source>
        <dbReference type="ARBA" id="ARBA00023237"/>
    </source>
</evidence>
<dbReference type="Pfam" id="PF13715">
    <property type="entry name" value="CarbopepD_reg_2"/>
    <property type="match status" value="1"/>
</dbReference>
<keyword evidence="3 8" id="KW-1134">Transmembrane beta strand</keyword>
<keyword evidence="4 8" id="KW-0812">Transmembrane</keyword>
<dbReference type="Gene3D" id="2.40.170.20">
    <property type="entry name" value="TonB-dependent receptor, beta-barrel domain"/>
    <property type="match status" value="1"/>
</dbReference>
<keyword evidence="5 9" id="KW-0798">TonB box</keyword>
<reference evidence="12 13" key="1">
    <citation type="submission" date="2018-07" db="EMBL/GenBank/DDBJ databases">
        <title>Chitinophaga K2CV101002-2 sp. nov., isolated from a monsoon evergreen broad-leaved forest soil.</title>
        <authorList>
            <person name="Lv Y."/>
        </authorList>
    </citation>
    <scope>NUCLEOTIDE SEQUENCE [LARGE SCALE GENOMIC DNA]</scope>
    <source>
        <strain evidence="12 13">GDMCC 1.1288</strain>
    </source>
</reference>
<evidence type="ECO:0000256" key="5">
    <source>
        <dbReference type="ARBA" id="ARBA00023077"/>
    </source>
</evidence>
<evidence type="ECO:0000259" key="11">
    <source>
        <dbReference type="Pfam" id="PF07715"/>
    </source>
</evidence>
<dbReference type="NCBIfam" id="TIGR04056">
    <property type="entry name" value="OMP_RagA_SusC"/>
    <property type="match status" value="1"/>
</dbReference>
<dbReference type="Gene3D" id="2.170.130.10">
    <property type="entry name" value="TonB-dependent receptor, plug domain"/>
    <property type="match status" value="1"/>
</dbReference>
<comment type="similarity">
    <text evidence="8 9">Belongs to the TonB-dependent receptor family.</text>
</comment>
<dbReference type="AlphaFoldDB" id="A0A3E1Y2V0"/>
<dbReference type="NCBIfam" id="TIGR04057">
    <property type="entry name" value="SusC_RagA_signa"/>
    <property type="match status" value="1"/>
</dbReference>
<dbReference type="SUPFAM" id="SSF49464">
    <property type="entry name" value="Carboxypeptidase regulatory domain-like"/>
    <property type="match status" value="1"/>
</dbReference>
<dbReference type="OrthoDB" id="9768177at2"/>
<evidence type="ECO:0000256" key="3">
    <source>
        <dbReference type="ARBA" id="ARBA00022452"/>
    </source>
</evidence>
<feature type="domain" description="TonB-dependent receptor-like beta-barrel" evidence="10">
    <location>
        <begin position="600"/>
        <end position="974"/>
    </location>
</feature>
<dbReference type="Proteomes" id="UP000260644">
    <property type="component" value="Unassembled WGS sequence"/>
</dbReference>
<dbReference type="InterPro" id="IPR036942">
    <property type="entry name" value="Beta-barrel_TonB_sf"/>
</dbReference>
<comment type="caution">
    <text evidence="12">The sequence shown here is derived from an EMBL/GenBank/DDBJ whole genome shotgun (WGS) entry which is preliminary data.</text>
</comment>
<evidence type="ECO:0000256" key="9">
    <source>
        <dbReference type="RuleBase" id="RU003357"/>
    </source>
</evidence>
<dbReference type="Gene3D" id="2.60.40.1120">
    <property type="entry name" value="Carboxypeptidase-like, regulatory domain"/>
    <property type="match status" value="1"/>
</dbReference>
<evidence type="ECO:0000256" key="8">
    <source>
        <dbReference type="PROSITE-ProRule" id="PRU01360"/>
    </source>
</evidence>
<gene>
    <name evidence="12" type="ORF">DVR12_25860</name>
</gene>
<keyword evidence="7 8" id="KW-0998">Cell outer membrane</keyword>
<evidence type="ECO:0000256" key="4">
    <source>
        <dbReference type="ARBA" id="ARBA00022692"/>
    </source>
</evidence>
<name>A0A3E1Y2V0_9BACT</name>
<protein>
    <submittedName>
        <fullName evidence="12">SusC/RagA family TonB-linked outer membrane protein</fullName>
    </submittedName>
</protein>
<dbReference type="GO" id="GO:0009279">
    <property type="term" value="C:cell outer membrane"/>
    <property type="evidence" value="ECO:0007669"/>
    <property type="project" value="UniProtKB-SubCell"/>
</dbReference>
<dbReference type="SUPFAM" id="SSF56935">
    <property type="entry name" value="Porins"/>
    <property type="match status" value="1"/>
</dbReference>
<dbReference type="PROSITE" id="PS52016">
    <property type="entry name" value="TONB_DEPENDENT_REC_3"/>
    <property type="match status" value="1"/>
</dbReference>
<dbReference type="InterPro" id="IPR012910">
    <property type="entry name" value="Plug_dom"/>
</dbReference>
<organism evidence="12 13">
    <name type="scientific">Chitinophaga silvatica</name>
    <dbReference type="NCBI Taxonomy" id="2282649"/>
    <lineage>
        <taxon>Bacteria</taxon>
        <taxon>Pseudomonadati</taxon>
        <taxon>Bacteroidota</taxon>
        <taxon>Chitinophagia</taxon>
        <taxon>Chitinophagales</taxon>
        <taxon>Chitinophagaceae</taxon>
        <taxon>Chitinophaga</taxon>
    </lineage>
</organism>